<evidence type="ECO:0000259" key="3">
    <source>
        <dbReference type="PROSITE" id="PS50835"/>
    </source>
</evidence>
<dbReference type="PANTHER" id="PTHR45889">
    <property type="entry name" value="IG-LIKE DOMAIN-CONTAINING PROTEIN"/>
    <property type="match status" value="1"/>
</dbReference>
<protein>
    <recommendedName>
        <fullName evidence="3">Ig-like domain-containing protein</fullName>
    </recommendedName>
</protein>
<proteinExistence type="predicted"/>
<evidence type="ECO:0000256" key="1">
    <source>
        <dbReference type="ARBA" id="ARBA00023157"/>
    </source>
</evidence>
<dbReference type="Proteomes" id="UP000507470">
    <property type="component" value="Unassembled WGS sequence"/>
</dbReference>
<dbReference type="OrthoDB" id="6158624at2759"/>
<dbReference type="InterPro" id="IPR013162">
    <property type="entry name" value="CD80_C2-set"/>
</dbReference>
<dbReference type="Pfam" id="PF08205">
    <property type="entry name" value="C2-set_2"/>
    <property type="match status" value="1"/>
</dbReference>
<dbReference type="Pfam" id="PF13927">
    <property type="entry name" value="Ig_3"/>
    <property type="match status" value="1"/>
</dbReference>
<dbReference type="PROSITE" id="PS50835">
    <property type="entry name" value="IG_LIKE"/>
    <property type="match status" value="2"/>
</dbReference>
<feature type="domain" description="Ig-like" evidence="3">
    <location>
        <begin position="31"/>
        <end position="121"/>
    </location>
</feature>
<organism evidence="4 5">
    <name type="scientific">Mytilus coruscus</name>
    <name type="common">Sea mussel</name>
    <dbReference type="NCBI Taxonomy" id="42192"/>
    <lineage>
        <taxon>Eukaryota</taxon>
        <taxon>Metazoa</taxon>
        <taxon>Spiralia</taxon>
        <taxon>Lophotrochozoa</taxon>
        <taxon>Mollusca</taxon>
        <taxon>Bivalvia</taxon>
        <taxon>Autobranchia</taxon>
        <taxon>Pteriomorphia</taxon>
        <taxon>Mytilida</taxon>
        <taxon>Mytiloidea</taxon>
        <taxon>Mytilidae</taxon>
        <taxon>Mytilinae</taxon>
        <taxon>Mytilus</taxon>
    </lineage>
</organism>
<evidence type="ECO:0000313" key="4">
    <source>
        <dbReference type="EMBL" id="CAC5377949.1"/>
    </source>
</evidence>
<evidence type="ECO:0000256" key="2">
    <source>
        <dbReference type="SAM" id="Coils"/>
    </source>
</evidence>
<evidence type="ECO:0000313" key="5">
    <source>
        <dbReference type="Proteomes" id="UP000507470"/>
    </source>
</evidence>
<dbReference type="PANTHER" id="PTHR45889:SF8">
    <property type="entry name" value="IG-LIKE DOMAIN-CONTAINING PROTEIN"/>
    <property type="match status" value="1"/>
</dbReference>
<reference evidence="4 5" key="1">
    <citation type="submission" date="2020-06" db="EMBL/GenBank/DDBJ databases">
        <authorList>
            <person name="Li R."/>
            <person name="Bekaert M."/>
        </authorList>
    </citation>
    <scope>NUCLEOTIDE SEQUENCE [LARGE SCALE GENOMIC DNA]</scope>
    <source>
        <strain evidence="5">wild</strain>
    </source>
</reference>
<feature type="domain" description="Ig-like" evidence="3">
    <location>
        <begin position="127"/>
        <end position="234"/>
    </location>
</feature>
<dbReference type="InterPro" id="IPR013783">
    <property type="entry name" value="Ig-like_fold"/>
</dbReference>
<dbReference type="Gene3D" id="2.60.40.10">
    <property type="entry name" value="Immunoglobulins"/>
    <property type="match status" value="2"/>
</dbReference>
<feature type="coiled-coil region" evidence="2">
    <location>
        <begin position="457"/>
        <end position="491"/>
    </location>
</feature>
<accession>A0A6J8B5T5</accession>
<name>A0A6J8B5T5_MYTCO</name>
<keyword evidence="1" id="KW-1015">Disulfide bond</keyword>
<keyword evidence="2" id="KW-0175">Coiled coil</keyword>
<dbReference type="InterPro" id="IPR036179">
    <property type="entry name" value="Ig-like_dom_sf"/>
</dbReference>
<sequence length="516" mass="58026">MQFFQIACEDEKEYMCHVAYAGSGGGTTANSDITNIYAKAGIEEGNIVVFTCTGNVGKPQGKFRWVRYRRNSNGATIQETPYESETTTAVQMPGTCTFNGTSQLTLKMEQLDNNAVVRCQVVYEDVPQGSLYRQTDSINVYCKWCEECTITKSPTNPSFAEGAGPITLTCTSDGNPAVTNHDYTWYKQSNTSVLLWTGPSYVINNIVANETDNYICVAQNSFNGQTFNMNNSIHIQIDITTTTHTTTMTITKTKTISTNYDTSSIKIYKETCHVTVKTNNNMASIFDDLPKIAVENVTQSILWMPDTEFIKYKLDQPKPPTGIAIKAPFEKLDHDLYRSAALQGTHYLSWAKTEFQYLQSILDNHFKLDNTVTNYEHNSLLDSSNTEYNDFIIQLDKSETKPMKMSTPRIVTPKTHATVINKQSAENILASLQLLESKICEVSNTCAGLKDDNPIDNNNYDNKISELNQNLNDLKENQQKLEKELHGLVLSSNQTKKQYVSTTVLYKKLVTLKNKF</sequence>
<dbReference type="EMBL" id="CACVKT020002442">
    <property type="protein sequence ID" value="CAC5377949.1"/>
    <property type="molecule type" value="Genomic_DNA"/>
</dbReference>
<dbReference type="SUPFAM" id="SSF48726">
    <property type="entry name" value="Immunoglobulin"/>
    <property type="match status" value="2"/>
</dbReference>
<dbReference type="InterPro" id="IPR007110">
    <property type="entry name" value="Ig-like_dom"/>
</dbReference>
<gene>
    <name evidence="4" type="ORF">MCOR_14203</name>
</gene>
<keyword evidence="5" id="KW-1185">Reference proteome</keyword>
<dbReference type="AlphaFoldDB" id="A0A6J8B5T5"/>